<proteinExistence type="predicted"/>
<sequence length="59" mass="6850">MAKIISIKDDCIIIGFPDGSCKTVNRSDLNFFPNVGDEVETYTYNNFLIEWDEMRKKTL</sequence>
<evidence type="ECO:0000313" key="2">
    <source>
        <dbReference type="Proteomes" id="UP000070080"/>
    </source>
</evidence>
<reference evidence="2" key="1">
    <citation type="submission" date="2016-01" db="EMBL/GenBank/DDBJ databases">
        <authorList>
            <person name="Mitreva M."/>
            <person name="Pepin K.H."/>
            <person name="Mihindukulasuriya K.A."/>
            <person name="Fulton R."/>
            <person name="Fronick C."/>
            <person name="O'Laughlin M."/>
            <person name="Miner T."/>
            <person name="Herter B."/>
            <person name="Rosa B.A."/>
            <person name="Cordes M."/>
            <person name="Tomlinson C."/>
            <person name="Wollam A."/>
            <person name="Palsikar V.B."/>
            <person name="Mardis E.R."/>
            <person name="Wilson R.K."/>
        </authorList>
    </citation>
    <scope>NUCLEOTIDE SEQUENCE [LARGE SCALE GENOMIC DNA]</scope>
    <source>
        <strain evidence="2">KA00274</strain>
    </source>
</reference>
<protein>
    <submittedName>
        <fullName evidence="1">Uncharacterized protein</fullName>
    </submittedName>
</protein>
<dbReference type="Proteomes" id="UP000070080">
    <property type="component" value="Unassembled WGS sequence"/>
</dbReference>
<comment type="caution">
    <text evidence="1">The sequence shown here is derived from an EMBL/GenBank/DDBJ whole genome shotgun (WGS) entry which is preliminary data.</text>
</comment>
<organism evidence="1 2">
    <name type="scientific">Amygdalobacter nucleatus</name>
    <dbReference type="NCBI Taxonomy" id="3029274"/>
    <lineage>
        <taxon>Bacteria</taxon>
        <taxon>Bacillati</taxon>
        <taxon>Bacillota</taxon>
        <taxon>Clostridia</taxon>
        <taxon>Eubacteriales</taxon>
        <taxon>Oscillospiraceae</taxon>
        <taxon>Amygdalobacter</taxon>
    </lineage>
</organism>
<evidence type="ECO:0000313" key="1">
    <source>
        <dbReference type="EMBL" id="KXB42049.1"/>
    </source>
</evidence>
<accession>A0A133YFT0</accession>
<dbReference type="AlphaFoldDB" id="A0A133YFT0"/>
<name>A0A133YFT0_9FIRM</name>
<dbReference type="EMBL" id="LSCV01000008">
    <property type="protein sequence ID" value="KXB42049.1"/>
    <property type="molecule type" value="Genomic_DNA"/>
</dbReference>
<dbReference type="STRING" id="1497955.HMPREF1872_00524"/>
<gene>
    <name evidence="1" type="ORF">HMPREF1872_00524</name>
</gene>
<keyword evidence="2" id="KW-1185">Reference proteome</keyword>